<dbReference type="EMBL" id="CP093326">
    <property type="protein sequence ID" value="UNK47267.1"/>
    <property type="molecule type" value="Genomic_DNA"/>
</dbReference>
<evidence type="ECO:0000256" key="6">
    <source>
        <dbReference type="ARBA" id="ARBA00022630"/>
    </source>
</evidence>
<dbReference type="InterPro" id="IPR003953">
    <property type="entry name" value="FAD-dep_OxRdtase_2_FAD-bd"/>
</dbReference>
<evidence type="ECO:0000256" key="10">
    <source>
        <dbReference type="ARBA" id="ARBA00029426"/>
    </source>
</evidence>
<dbReference type="InterPro" id="IPR036188">
    <property type="entry name" value="FAD/NAD-bd_sf"/>
</dbReference>
<evidence type="ECO:0000256" key="9">
    <source>
        <dbReference type="ARBA" id="ARBA00023002"/>
    </source>
</evidence>
<comment type="subcellular location">
    <subcellularLocation>
        <location evidence="13">Cytoplasm</location>
    </subcellularLocation>
</comment>
<dbReference type="SUPFAM" id="SSF51905">
    <property type="entry name" value="FAD/NAD(P)-binding domain"/>
    <property type="match status" value="1"/>
</dbReference>
<accession>A0ABY3WG06</accession>
<evidence type="ECO:0000256" key="2">
    <source>
        <dbReference type="ARBA" id="ARBA00004950"/>
    </source>
</evidence>
<dbReference type="NCBIfam" id="TIGR00551">
    <property type="entry name" value="nadB"/>
    <property type="match status" value="1"/>
</dbReference>
<evidence type="ECO:0000313" key="18">
    <source>
        <dbReference type="Proteomes" id="UP000829069"/>
    </source>
</evidence>
<evidence type="ECO:0000313" key="17">
    <source>
        <dbReference type="EMBL" id="UNK47267.1"/>
    </source>
</evidence>
<dbReference type="SUPFAM" id="SSF56425">
    <property type="entry name" value="Succinate dehydrogenase/fumarate reductase flavoprotein, catalytic domain"/>
    <property type="match status" value="1"/>
</dbReference>
<feature type="domain" description="Fumarate reductase/succinate dehydrogenase flavoprotein-like C-terminal" evidence="16">
    <location>
        <begin position="457"/>
        <end position="530"/>
    </location>
</feature>
<dbReference type="GO" id="GO:0008734">
    <property type="term" value="F:L-aspartate oxidase activity"/>
    <property type="evidence" value="ECO:0007669"/>
    <property type="project" value="UniProtKB-EC"/>
</dbReference>
<evidence type="ECO:0000259" key="16">
    <source>
        <dbReference type="Pfam" id="PF02910"/>
    </source>
</evidence>
<dbReference type="Gene3D" id="1.20.58.100">
    <property type="entry name" value="Fumarate reductase/succinate dehydrogenase flavoprotein-like, C-terminal domain"/>
    <property type="match status" value="1"/>
</dbReference>
<feature type="signal peptide" evidence="14">
    <location>
        <begin position="1"/>
        <end position="25"/>
    </location>
</feature>
<dbReference type="PANTHER" id="PTHR42716">
    <property type="entry name" value="L-ASPARTATE OXIDASE"/>
    <property type="match status" value="1"/>
</dbReference>
<dbReference type="Proteomes" id="UP000829069">
    <property type="component" value="Chromosome"/>
</dbReference>
<evidence type="ECO:0000256" key="5">
    <source>
        <dbReference type="ARBA" id="ARBA00021901"/>
    </source>
</evidence>
<dbReference type="Gene3D" id="3.50.50.60">
    <property type="entry name" value="FAD/NAD(P)-binding domain"/>
    <property type="match status" value="1"/>
</dbReference>
<proteinExistence type="inferred from homology"/>
<evidence type="ECO:0000256" key="7">
    <source>
        <dbReference type="ARBA" id="ARBA00022642"/>
    </source>
</evidence>
<evidence type="ECO:0000256" key="8">
    <source>
        <dbReference type="ARBA" id="ARBA00022827"/>
    </source>
</evidence>
<dbReference type="Gene3D" id="3.90.700.10">
    <property type="entry name" value="Succinate dehydrogenase/fumarate reductase flavoprotein, catalytic domain"/>
    <property type="match status" value="1"/>
</dbReference>
<dbReference type="InterPro" id="IPR015939">
    <property type="entry name" value="Fum_Rdtase/Succ_DH_flav-like_C"/>
</dbReference>
<evidence type="ECO:0000256" key="1">
    <source>
        <dbReference type="ARBA" id="ARBA00001974"/>
    </source>
</evidence>
<gene>
    <name evidence="17" type="primary">nadB</name>
    <name evidence="17" type="ORF">MNQ99_08000</name>
</gene>
<dbReference type="PRINTS" id="PR00368">
    <property type="entry name" value="FADPNR"/>
</dbReference>
<keyword evidence="9 13" id="KW-0560">Oxidoreductase</keyword>
<dbReference type="Pfam" id="PF02910">
    <property type="entry name" value="Succ_DH_flav_C"/>
    <property type="match status" value="1"/>
</dbReference>
<evidence type="ECO:0000256" key="14">
    <source>
        <dbReference type="SAM" id="SignalP"/>
    </source>
</evidence>
<evidence type="ECO:0000256" key="12">
    <source>
        <dbReference type="NCBIfam" id="TIGR00551"/>
    </source>
</evidence>
<comment type="function">
    <text evidence="10">Catalyzes the oxidation of L-aspartate to iminoaspartate, the first step in the de novo biosynthesis of NAD(+).</text>
</comment>
<dbReference type="PANTHER" id="PTHR42716:SF2">
    <property type="entry name" value="L-ASPARTATE OXIDASE, CHLOROPLASTIC"/>
    <property type="match status" value="1"/>
</dbReference>
<feature type="chain" id="PRO_5047272212" description="L-aspartate oxidase" evidence="14">
    <location>
        <begin position="26"/>
        <end position="563"/>
    </location>
</feature>
<dbReference type="InterPro" id="IPR027477">
    <property type="entry name" value="Succ_DH/fumarate_Rdtase_cat_sf"/>
</dbReference>
<protein>
    <recommendedName>
        <fullName evidence="5 12">L-aspartate oxidase</fullName>
        <ecNumber evidence="4 12">1.4.3.16</ecNumber>
    </recommendedName>
</protein>
<keyword evidence="6 13" id="KW-0285">Flavoprotein</keyword>
<reference evidence="17 18" key="1">
    <citation type="submission" date="2022-03" db="EMBL/GenBank/DDBJ databases">
        <title>Isotopic signatures of nitrous oxide derived from detoxification processes.</title>
        <authorList>
            <person name="Behrendt U."/>
            <person name="Buchen C."/>
            <person name="Well R."/>
            <person name="Ulrich A."/>
            <person name="Rohe L."/>
            <person name="Kolb S."/>
            <person name="Schloter M."/>
            <person name="Horn M.A."/>
            <person name="Augustin J."/>
        </authorList>
    </citation>
    <scope>NUCLEOTIDE SEQUENCE [LARGE SCALE GENOMIC DNA]</scope>
    <source>
        <strain evidence="17 18">S4-C24</strain>
    </source>
</reference>
<organism evidence="17 18">
    <name type="scientific">Arthrobacter sulfonylureivorans</name>
    <dbReference type="NCBI Taxonomy" id="2486855"/>
    <lineage>
        <taxon>Bacteria</taxon>
        <taxon>Bacillati</taxon>
        <taxon>Actinomycetota</taxon>
        <taxon>Actinomycetes</taxon>
        <taxon>Micrococcales</taxon>
        <taxon>Micrococcaceae</taxon>
        <taxon>Arthrobacter</taxon>
    </lineage>
</organism>
<dbReference type="EC" id="1.4.3.16" evidence="4 12"/>
<comment type="similarity">
    <text evidence="3 13">Belongs to the FAD-dependent oxidoreductase 2 family. NadB subfamily.</text>
</comment>
<evidence type="ECO:0000256" key="3">
    <source>
        <dbReference type="ARBA" id="ARBA00008562"/>
    </source>
</evidence>
<keyword evidence="8 13" id="KW-0274">FAD</keyword>
<comment type="catalytic activity">
    <reaction evidence="11">
        <text>L-aspartate + O2 = iminosuccinate + H2O2</text>
        <dbReference type="Rhea" id="RHEA:25876"/>
        <dbReference type="ChEBI" id="CHEBI:15379"/>
        <dbReference type="ChEBI" id="CHEBI:16240"/>
        <dbReference type="ChEBI" id="CHEBI:29991"/>
        <dbReference type="ChEBI" id="CHEBI:77875"/>
        <dbReference type="EC" id="1.4.3.16"/>
    </reaction>
    <physiologicalReaction direction="left-to-right" evidence="11">
        <dbReference type="Rhea" id="RHEA:25877"/>
    </physiologicalReaction>
</comment>
<dbReference type="InterPro" id="IPR037099">
    <property type="entry name" value="Fum_R/Succ_DH_flav-like_C_sf"/>
</dbReference>
<feature type="domain" description="FAD-dependent oxidoreductase 2 FAD-binding" evidence="15">
    <location>
        <begin position="9"/>
        <end position="402"/>
    </location>
</feature>
<name>A0ABY3WG06_9MICC</name>
<keyword evidence="18" id="KW-1185">Reference proteome</keyword>
<dbReference type="GO" id="GO:0016829">
    <property type="term" value="F:lyase activity"/>
    <property type="evidence" value="ECO:0007669"/>
    <property type="project" value="UniProtKB-KW"/>
</dbReference>
<dbReference type="Pfam" id="PF00890">
    <property type="entry name" value="FAD_binding_2"/>
    <property type="match status" value="1"/>
</dbReference>
<keyword evidence="17" id="KW-0456">Lyase</keyword>
<evidence type="ECO:0000256" key="4">
    <source>
        <dbReference type="ARBA" id="ARBA00012173"/>
    </source>
</evidence>
<evidence type="ECO:0000256" key="13">
    <source>
        <dbReference type="RuleBase" id="RU362049"/>
    </source>
</evidence>
<sequence length="563" mass="58049">MNGKPARRVVVVGSGIAGLYAAALAAERADTAVTLITKGALAESNTWHAQGGITAVTAQGIAAGDSVAAHVADTLTAGAQLNDDGAVRLLCEGAAREIATLEDWGVAFDRHGGGFSLGLEGAHSAARILHAGGDRTGAGITEVLIRVGRRLAEAGRLEILEHTTVRRLLTGGGRVTGVELLDVRTEGDGAVPAQLDTDVVILATGGAGQLFPATTNPATATGDGVALAWHGGAVLADLEFIQFHPTLLDPAATGGRPFMISEAVRGEGAVLVDAAGERFMPALHPAAELAPRDVVSRCIHQQLRLQEERGLVPQVFLDATGVEREKGPGFLAARFPLIDATVRSLGFDWASQPLPVRPASHYWMGGVQTDAHGRTSVPGLFAVGEVACSGVHGANRLASNSLLEGLVFARRAVAALDRPDNTPGFDAVPLDVDGPTDAAGVHRAGTVPAAGTTPGTRKQIQTVMAAAAGVVRNGEALQEAARQLAQWHLPATGAASTEDAALLTVARLVVAAAAARQNSIGAHFRSDHSQAPADRARLAFVNGRTVTAPDYFPTSQRILQEQP</sequence>
<dbReference type="SUPFAM" id="SSF46977">
    <property type="entry name" value="Succinate dehydrogenase/fumarate reductase flavoprotein C-terminal domain"/>
    <property type="match status" value="1"/>
</dbReference>
<dbReference type="InterPro" id="IPR005288">
    <property type="entry name" value="NadB"/>
</dbReference>
<evidence type="ECO:0000256" key="11">
    <source>
        <dbReference type="ARBA" id="ARBA00048305"/>
    </source>
</evidence>
<keyword evidence="14" id="KW-0732">Signal</keyword>
<comment type="cofactor">
    <cofactor evidence="1 13">
        <name>FAD</name>
        <dbReference type="ChEBI" id="CHEBI:57692"/>
    </cofactor>
</comment>
<evidence type="ECO:0000259" key="15">
    <source>
        <dbReference type="Pfam" id="PF00890"/>
    </source>
</evidence>
<keyword evidence="7 13" id="KW-0662">Pyridine nucleotide biosynthesis</keyword>
<comment type="pathway">
    <text evidence="2 13">Cofactor biosynthesis; NAD(+) biosynthesis; iminoaspartate from L-aspartate (oxidase route): step 1/1.</text>
</comment>
<dbReference type="RefSeq" id="WP_241915048.1">
    <property type="nucleotide sequence ID" value="NZ_CP093326.1"/>
</dbReference>